<organism evidence="4 5">
    <name type="scientific">Formimonas warabiya</name>
    <dbReference type="NCBI Taxonomy" id="1761012"/>
    <lineage>
        <taxon>Bacteria</taxon>
        <taxon>Bacillati</taxon>
        <taxon>Bacillota</taxon>
        <taxon>Clostridia</taxon>
        <taxon>Eubacteriales</taxon>
        <taxon>Peptococcaceae</taxon>
        <taxon>Candidatus Formimonas</taxon>
    </lineage>
</organism>
<feature type="transmembrane region" description="Helical" evidence="2">
    <location>
        <begin position="162"/>
        <end position="186"/>
    </location>
</feature>
<evidence type="ECO:0000256" key="1">
    <source>
        <dbReference type="SAM" id="MobiDB-lite"/>
    </source>
</evidence>
<keyword evidence="2" id="KW-0472">Membrane</keyword>
<feature type="region of interest" description="Disordered" evidence="1">
    <location>
        <begin position="127"/>
        <end position="147"/>
    </location>
</feature>
<keyword evidence="3" id="KW-0732">Signal</keyword>
<evidence type="ECO:0000256" key="2">
    <source>
        <dbReference type="SAM" id="Phobius"/>
    </source>
</evidence>
<dbReference type="Proteomes" id="UP000323521">
    <property type="component" value="Chromosome"/>
</dbReference>
<feature type="signal peptide" evidence="3">
    <location>
        <begin position="1"/>
        <end position="24"/>
    </location>
</feature>
<sequence length="199" mass="22447">MKKYLKVFLFSLVLLLSLFSSAFAYPEEWDDYFSSVPEGSKPSSAQLESFYSQLNGDYVYFIWDQHTWWQLIGNDVSCTLYRSGSSYYLHTADEQSYLRMSRSGSIATESHGALLCTTSYLMTIDELDPQGTPGEGENPGEDPNPPITNPYGLELSDLLPTLLATCSVILPKALLILALMLSVALFSRRFRGWVMRLLH</sequence>
<keyword evidence="2" id="KW-0812">Transmembrane</keyword>
<dbReference type="RefSeq" id="WP_148133444.1">
    <property type="nucleotide sequence ID" value="NZ_CP017634.1"/>
</dbReference>
<gene>
    <name evidence="4" type="ORF">DCMF_05200</name>
</gene>
<evidence type="ECO:0000313" key="4">
    <source>
        <dbReference type="EMBL" id="ATW24263.1"/>
    </source>
</evidence>
<evidence type="ECO:0000313" key="5">
    <source>
        <dbReference type="Proteomes" id="UP000323521"/>
    </source>
</evidence>
<keyword evidence="2" id="KW-1133">Transmembrane helix</keyword>
<feature type="chain" id="PRO_5018112010" evidence="3">
    <location>
        <begin position="25"/>
        <end position="199"/>
    </location>
</feature>
<dbReference type="KEGG" id="fwa:DCMF_05200"/>
<keyword evidence="5" id="KW-1185">Reference proteome</keyword>
<reference evidence="4 5" key="1">
    <citation type="submission" date="2016-10" db="EMBL/GenBank/DDBJ databases">
        <title>Complete Genome Sequence of Peptococcaceae strain DCMF.</title>
        <authorList>
            <person name="Edwards R.J."/>
            <person name="Holland S.I."/>
            <person name="Deshpande N.P."/>
            <person name="Wong Y.K."/>
            <person name="Ertan H."/>
            <person name="Manefield M."/>
            <person name="Russell T.L."/>
            <person name="Lee M.J."/>
        </authorList>
    </citation>
    <scope>NUCLEOTIDE SEQUENCE [LARGE SCALE GENOMIC DNA]</scope>
    <source>
        <strain evidence="4 5">DCMF</strain>
    </source>
</reference>
<name>A0A3G1KP64_FORW1</name>
<protein>
    <submittedName>
        <fullName evidence="4">Uncharacterized protein</fullName>
    </submittedName>
</protein>
<proteinExistence type="predicted"/>
<dbReference type="AlphaFoldDB" id="A0A3G1KP64"/>
<evidence type="ECO:0000256" key="3">
    <source>
        <dbReference type="SAM" id="SignalP"/>
    </source>
</evidence>
<accession>A0A3G1KP64</accession>
<dbReference type="EMBL" id="CP017634">
    <property type="protein sequence ID" value="ATW24263.1"/>
    <property type="molecule type" value="Genomic_DNA"/>
</dbReference>